<keyword evidence="11" id="KW-1133">Transmembrane helix</keyword>
<keyword evidence="13" id="KW-1185">Reference proteome</keyword>
<dbReference type="OrthoDB" id="2789670at2759"/>
<evidence type="ECO:0000256" key="11">
    <source>
        <dbReference type="SAM" id="Phobius"/>
    </source>
</evidence>
<dbReference type="InterPro" id="IPR002401">
    <property type="entry name" value="Cyt_P450_E_grp-I"/>
</dbReference>
<keyword evidence="6 10" id="KW-0560">Oxidoreductase</keyword>
<evidence type="ECO:0000256" key="9">
    <source>
        <dbReference type="PIRSR" id="PIRSR602401-1"/>
    </source>
</evidence>
<protein>
    <submittedName>
        <fullName evidence="12">O-methylsterigmatocystin oxidoreductase</fullName>
    </submittedName>
</protein>
<keyword evidence="5 9" id="KW-0479">Metal-binding</keyword>
<comment type="pathway">
    <text evidence="2">Secondary metabolite biosynthesis.</text>
</comment>
<evidence type="ECO:0000313" key="12">
    <source>
        <dbReference type="EMBL" id="CEL59168.1"/>
    </source>
</evidence>
<evidence type="ECO:0000256" key="1">
    <source>
        <dbReference type="ARBA" id="ARBA00001971"/>
    </source>
</evidence>
<dbReference type="Proteomes" id="UP000059188">
    <property type="component" value="Unassembled WGS sequence"/>
</dbReference>
<keyword evidence="11" id="KW-0812">Transmembrane</keyword>
<evidence type="ECO:0000256" key="10">
    <source>
        <dbReference type="RuleBase" id="RU000461"/>
    </source>
</evidence>
<evidence type="ECO:0000256" key="3">
    <source>
        <dbReference type="ARBA" id="ARBA00010617"/>
    </source>
</evidence>
<dbReference type="InterPro" id="IPR036396">
    <property type="entry name" value="Cyt_P450_sf"/>
</dbReference>
<sequence>MIDTPVGLHIGLTILGLALIWRLARGPRVRHPPSPLSLPLVGNLFSIPSGHEHAVFAKLGEQLQSDMVYLNVLGHKVIILNSAEDATELLEKRAALYSDRTQIPMVVDPALMDWSQLITIVGYNDLWRHYRRIMNDWLSARAVAQFHTIQEHEARLLLRRLLNTTNHTEPFRYVKDAFFFTMASIMFQLAYGYKPKDSQDPFVEQAAMVVRNIASAAMQTNYLVNVFPAMVYIPDWFPGAGWKRTGREYGVRQHKAKTEPYNWLKAQVTSGTHQPSLLSPLLQDHKLLSGLNAIQRDERLKEVGFVVYAAGTDSSAHFFVALVSALVMNPNIQAKAQEELDTVLGQAVLPSILDRERLPYIRNLIDEVLRLYPIFPLAVPHVCFQEDTYRGYNIEKGTTIIGNVWAIGRDPRYYRSPEVFDPDRYLDSDVPRPPVFGWGRRKCPGVHFAEASAFITTASLLAMFSFSKKKDSNGQEIVPQVELERNSFLFELKPFDFELKPRSDVHHQLILEIIDD</sequence>
<dbReference type="PRINTS" id="PR00463">
    <property type="entry name" value="EP450I"/>
</dbReference>
<dbReference type="PRINTS" id="PR00385">
    <property type="entry name" value="P450"/>
</dbReference>
<dbReference type="SUPFAM" id="SSF48264">
    <property type="entry name" value="Cytochrome P450"/>
    <property type="match status" value="1"/>
</dbReference>
<dbReference type="GO" id="GO:0016705">
    <property type="term" value="F:oxidoreductase activity, acting on paired donors, with incorporation or reduction of molecular oxygen"/>
    <property type="evidence" value="ECO:0007669"/>
    <property type="project" value="InterPro"/>
</dbReference>
<keyword evidence="8 10" id="KW-0503">Monooxygenase</keyword>
<dbReference type="Gene3D" id="1.10.630.10">
    <property type="entry name" value="Cytochrome P450"/>
    <property type="match status" value="1"/>
</dbReference>
<evidence type="ECO:0000256" key="8">
    <source>
        <dbReference type="ARBA" id="ARBA00023033"/>
    </source>
</evidence>
<dbReference type="PANTHER" id="PTHR46300">
    <property type="entry name" value="P450, PUTATIVE (EUROFUNG)-RELATED-RELATED"/>
    <property type="match status" value="1"/>
</dbReference>
<proteinExistence type="inferred from homology"/>
<dbReference type="CDD" id="cd11065">
    <property type="entry name" value="CYP64-like"/>
    <property type="match status" value="1"/>
</dbReference>
<dbReference type="STRING" id="1108050.A0A0B7FSG8"/>
<dbReference type="InterPro" id="IPR017972">
    <property type="entry name" value="Cyt_P450_CS"/>
</dbReference>
<evidence type="ECO:0000313" key="13">
    <source>
        <dbReference type="Proteomes" id="UP000059188"/>
    </source>
</evidence>
<evidence type="ECO:0000256" key="4">
    <source>
        <dbReference type="ARBA" id="ARBA00022617"/>
    </source>
</evidence>
<evidence type="ECO:0000256" key="7">
    <source>
        <dbReference type="ARBA" id="ARBA00023004"/>
    </source>
</evidence>
<dbReference type="PROSITE" id="PS00086">
    <property type="entry name" value="CYTOCHROME_P450"/>
    <property type="match status" value="1"/>
</dbReference>
<feature type="binding site" description="axial binding residue" evidence="9">
    <location>
        <position position="443"/>
    </location>
    <ligand>
        <name>heme</name>
        <dbReference type="ChEBI" id="CHEBI:30413"/>
    </ligand>
    <ligandPart>
        <name>Fe</name>
        <dbReference type="ChEBI" id="CHEBI:18248"/>
    </ligandPart>
</feature>
<dbReference type="GO" id="GO:0005506">
    <property type="term" value="F:iron ion binding"/>
    <property type="evidence" value="ECO:0007669"/>
    <property type="project" value="InterPro"/>
</dbReference>
<comment type="cofactor">
    <cofactor evidence="1 9">
        <name>heme</name>
        <dbReference type="ChEBI" id="CHEBI:30413"/>
    </cofactor>
</comment>
<dbReference type="Pfam" id="PF00067">
    <property type="entry name" value="p450"/>
    <property type="match status" value="1"/>
</dbReference>
<dbReference type="InterPro" id="IPR050364">
    <property type="entry name" value="Cytochrome_P450_fung"/>
</dbReference>
<dbReference type="EMBL" id="LN679138">
    <property type="protein sequence ID" value="CEL59168.1"/>
    <property type="molecule type" value="Genomic_DNA"/>
</dbReference>
<evidence type="ECO:0000256" key="2">
    <source>
        <dbReference type="ARBA" id="ARBA00005179"/>
    </source>
</evidence>
<gene>
    <name evidence="12" type="ORF">RSOLAG1IB_09145</name>
</gene>
<dbReference type="GO" id="GO:0004497">
    <property type="term" value="F:monooxygenase activity"/>
    <property type="evidence" value="ECO:0007669"/>
    <property type="project" value="UniProtKB-KW"/>
</dbReference>
<dbReference type="PANTHER" id="PTHR46300:SF7">
    <property type="entry name" value="P450, PUTATIVE (EUROFUNG)-RELATED"/>
    <property type="match status" value="1"/>
</dbReference>
<dbReference type="AlphaFoldDB" id="A0A0B7FSG8"/>
<accession>A0A0B7FSG8</accession>
<keyword evidence="4 9" id="KW-0349">Heme</keyword>
<evidence type="ECO:0000256" key="6">
    <source>
        <dbReference type="ARBA" id="ARBA00023002"/>
    </source>
</evidence>
<dbReference type="GO" id="GO:0020037">
    <property type="term" value="F:heme binding"/>
    <property type="evidence" value="ECO:0007669"/>
    <property type="project" value="InterPro"/>
</dbReference>
<feature type="transmembrane region" description="Helical" evidence="11">
    <location>
        <begin position="6"/>
        <end position="24"/>
    </location>
</feature>
<name>A0A0B7FSG8_THACB</name>
<comment type="similarity">
    <text evidence="3 10">Belongs to the cytochrome P450 family.</text>
</comment>
<reference evidence="12 13" key="1">
    <citation type="submission" date="2014-11" db="EMBL/GenBank/DDBJ databases">
        <authorList>
            <person name="Wibberg Daniel"/>
        </authorList>
    </citation>
    <scope>NUCLEOTIDE SEQUENCE [LARGE SCALE GENOMIC DNA]</scope>
    <source>
        <strain evidence="12">Rhizoctonia solani AG1-IB 7/3/14</strain>
    </source>
</reference>
<keyword evidence="11" id="KW-0472">Membrane</keyword>
<organism evidence="12 13">
    <name type="scientific">Thanatephorus cucumeris (strain AG1-IB / isolate 7/3/14)</name>
    <name type="common">Lettuce bottom rot fungus</name>
    <name type="synonym">Rhizoctonia solani</name>
    <dbReference type="NCBI Taxonomy" id="1108050"/>
    <lineage>
        <taxon>Eukaryota</taxon>
        <taxon>Fungi</taxon>
        <taxon>Dikarya</taxon>
        <taxon>Basidiomycota</taxon>
        <taxon>Agaricomycotina</taxon>
        <taxon>Agaricomycetes</taxon>
        <taxon>Cantharellales</taxon>
        <taxon>Ceratobasidiaceae</taxon>
        <taxon>Rhizoctonia</taxon>
        <taxon>Rhizoctonia solani AG-1</taxon>
    </lineage>
</organism>
<keyword evidence="7 9" id="KW-0408">Iron</keyword>
<evidence type="ECO:0000256" key="5">
    <source>
        <dbReference type="ARBA" id="ARBA00022723"/>
    </source>
</evidence>
<dbReference type="InterPro" id="IPR001128">
    <property type="entry name" value="Cyt_P450"/>
</dbReference>